<name>E2AC34_CAMFO</name>
<dbReference type="Pfam" id="PF16087">
    <property type="entry name" value="DUF4817"/>
    <property type="match status" value="1"/>
</dbReference>
<sequence length="231" mass="27268">YPERKHPSRRTFKNLFKQFRNTGNVQSHKRVRTKPQTSEAGEIAVLTSVAVNPHISSRNISRITGISQSSVLRVLHRHKFHPYHVSLHQELHGEDFRNRMEFCEWALQQNNYFWENYLFTDEATFTNHGQVNLRNMHFWAADNPHWIRQVERQRPWSINVWCGIIGDHLIGPFFIEGLLNGQKYANFLLNDLPVLLENISLESRRIMFYQHDGCPAHNARISRAVLNNIFE</sequence>
<feature type="non-terminal residue" evidence="2">
    <location>
        <position position="231"/>
    </location>
</feature>
<feature type="non-terminal residue" evidence="2">
    <location>
        <position position="1"/>
    </location>
</feature>
<dbReference type="Proteomes" id="UP000000311">
    <property type="component" value="Unassembled WGS sequence"/>
</dbReference>
<dbReference type="Gene3D" id="3.30.420.10">
    <property type="entry name" value="Ribonuclease H-like superfamily/Ribonuclease H"/>
    <property type="match status" value="1"/>
</dbReference>
<proteinExistence type="predicted"/>
<dbReference type="OMA" id="CEWALQQ"/>
<dbReference type="GO" id="GO:0003676">
    <property type="term" value="F:nucleic acid binding"/>
    <property type="evidence" value="ECO:0007669"/>
    <property type="project" value="InterPro"/>
</dbReference>
<evidence type="ECO:0000259" key="1">
    <source>
        <dbReference type="Pfam" id="PF16087"/>
    </source>
</evidence>
<dbReference type="InParanoid" id="E2AC34"/>
<feature type="domain" description="DUF4817" evidence="1">
    <location>
        <begin position="1"/>
        <end position="26"/>
    </location>
</feature>
<accession>E2AC34</accession>
<reference evidence="2 3" key="1">
    <citation type="journal article" date="2010" name="Science">
        <title>Genomic comparison of the ants Camponotus floridanus and Harpegnathos saltator.</title>
        <authorList>
            <person name="Bonasio R."/>
            <person name="Zhang G."/>
            <person name="Ye C."/>
            <person name="Mutti N.S."/>
            <person name="Fang X."/>
            <person name="Qin N."/>
            <person name="Donahue G."/>
            <person name="Yang P."/>
            <person name="Li Q."/>
            <person name="Li C."/>
            <person name="Zhang P."/>
            <person name="Huang Z."/>
            <person name="Berger S.L."/>
            <person name="Reinberg D."/>
            <person name="Wang J."/>
            <person name="Liebig J."/>
        </authorList>
    </citation>
    <scope>NUCLEOTIDE SEQUENCE [LARGE SCALE GENOMIC DNA]</scope>
    <source>
        <strain evidence="3">C129</strain>
    </source>
</reference>
<evidence type="ECO:0000313" key="2">
    <source>
        <dbReference type="EMBL" id="EFN69005.1"/>
    </source>
</evidence>
<gene>
    <name evidence="2" type="ORF">EAG_00414</name>
</gene>
<keyword evidence="3" id="KW-1185">Reference proteome</keyword>
<dbReference type="AlphaFoldDB" id="E2AC34"/>
<dbReference type="InterPro" id="IPR032135">
    <property type="entry name" value="DUF4817"/>
</dbReference>
<evidence type="ECO:0000313" key="3">
    <source>
        <dbReference type="Proteomes" id="UP000000311"/>
    </source>
</evidence>
<protein>
    <recommendedName>
        <fullName evidence="1">DUF4817 domain-containing protein</fullName>
    </recommendedName>
</protein>
<dbReference type="EMBL" id="GL438392">
    <property type="protein sequence ID" value="EFN69005.1"/>
    <property type="molecule type" value="Genomic_DNA"/>
</dbReference>
<dbReference type="PANTHER" id="PTHR47326:SF1">
    <property type="entry name" value="HTH PSQ-TYPE DOMAIN-CONTAINING PROTEIN"/>
    <property type="match status" value="1"/>
</dbReference>
<dbReference type="InterPro" id="IPR036397">
    <property type="entry name" value="RNaseH_sf"/>
</dbReference>
<dbReference type="OrthoDB" id="7692914at2759"/>
<dbReference type="PANTHER" id="PTHR47326">
    <property type="entry name" value="TRANSPOSABLE ELEMENT TC3 TRANSPOSASE-LIKE PROTEIN"/>
    <property type="match status" value="1"/>
</dbReference>
<organism evidence="3">
    <name type="scientific">Camponotus floridanus</name>
    <name type="common">Florida carpenter ant</name>
    <dbReference type="NCBI Taxonomy" id="104421"/>
    <lineage>
        <taxon>Eukaryota</taxon>
        <taxon>Metazoa</taxon>
        <taxon>Ecdysozoa</taxon>
        <taxon>Arthropoda</taxon>
        <taxon>Hexapoda</taxon>
        <taxon>Insecta</taxon>
        <taxon>Pterygota</taxon>
        <taxon>Neoptera</taxon>
        <taxon>Endopterygota</taxon>
        <taxon>Hymenoptera</taxon>
        <taxon>Apocrita</taxon>
        <taxon>Aculeata</taxon>
        <taxon>Formicoidea</taxon>
        <taxon>Formicidae</taxon>
        <taxon>Formicinae</taxon>
        <taxon>Camponotus</taxon>
    </lineage>
</organism>